<proteinExistence type="predicted"/>
<comment type="caution">
    <text evidence="1">The sequence shown here is derived from an EMBL/GenBank/DDBJ whole genome shotgun (WGS) entry which is preliminary data.</text>
</comment>
<protein>
    <submittedName>
        <fullName evidence="1">Uncharacterized protein</fullName>
    </submittedName>
</protein>
<dbReference type="EMBL" id="CM047580">
    <property type="protein sequence ID" value="KAI9921004.1"/>
    <property type="molecule type" value="Genomic_DNA"/>
</dbReference>
<organism evidence="1 2">
    <name type="scientific">Peronosclerospora sorghi</name>
    <dbReference type="NCBI Taxonomy" id="230839"/>
    <lineage>
        <taxon>Eukaryota</taxon>
        <taxon>Sar</taxon>
        <taxon>Stramenopiles</taxon>
        <taxon>Oomycota</taxon>
        <taxon>Peronosporomycetes</taxon>
        <taxon>Peronosporales</taxon>
        <taxon>Peronosporaceae</taxon>
        <taxon>Peronosclerospora</taxon>
    </lineage>
</organism>
<keyword evidence="2" id="KW-1185">Reference proteome</keyword>
<evidence type="ECO:0000313" key="1">
    <source>
        <dbReference type="EMBL" id="KAI9921004.1"/>
    </source>
</evidence>
<sequence length="177" mass="20418">MEFQRTWFLHIKGMVGQEIRKTLTSALLMQESSNEHTIGFLKNRWFSLKELRIQINHPEKDSKRCMYWIEVCVILHNFLIRFGDEWEIDDLDLERGHQSQEMRDIALYRDGQLMKKRVQGDVPFALIGELSSGASFAVFDELSFGVLETEVATEPDIGVIDMPCGNSVVLHENSPSD</sequence>
<reference evidence="1 2" key="1">
    <citation type="journal article" date="2022" name="bioRxiv">
        <title>The genome of the oomycete Peronosclerospora sorghi, a cosmopolitan pathogen of maize and sorghum, is inflated with dispersed pseudogenes.</title>
        <authorList>
            <person name="Fletcher K."/>
            <person name="Martin F."/>
            <person name="Isakeit T."/>
            <person name="Cavanaugh K."/>
            <person name="Magill C."/>
            <person name="Michelmore R."/>
        </authorList>
    </citation>
    <scope>NUCLEOTIDE SEQUENCE [LARGE SCALE GENOMIC DNA]</scope>
    <source>
        <strain evidence="1">P6</strain>
    </source>
</reference>
<dbReference type="Proteomes" id="UP001163321">
    <property type="component" value="Chromosome 1"/>
</dbReference>
<gene>
    <name evidence="1" type="ORF">PsorP6_000632</name>
</gene>
<evidence type="ECO:0000313" key="2">
    <source>
        <dbReference type="Proteomes" id="UP001163321"/>
    </source>
</evidence>
<accession>A0ACC0WSH7</accession>
<name>A0ACC0WSH7_9STRA</name>